<dbReference type="Pfam" id="PF20143">
    <property type="entry name" value="NAD_kinase_C"/>
    <property type="match status" value="1"/>
</dbReference>
<keyword evidence="3 8" id="KW-0418">Kinase</keyword>
<dbReference type="Gene3D" id="2.60.200.30">
    <property type="entry name" value="Probable inorganic polyphosphate/atp-NAD kinase, domain 2"/>
    <property type="match status" value="1"/>
</dbReference>
<name>A0A7C3QS29_9BACT</name>
<keyword evidence="6 8" id="KW-0520">NAD</keyword>
<comment type="catalytic activity">
    <reaction evidence="7 8">
        <text>NAD(+) + ATP = ADP + NADP(+) + H(+)</text>
        <dbReference type="Rhea" id="RHEA:18629"/>
        <dbReference type="ChEBI" id="CHEBI:15378"/>
        <dbReference type="ChEBI" id="CHEBI:30616"/>
        <dbReference type="ChEBI" id="CHEBI:57540"/>
        <dbReference type="ChEBI" id="CHEBI:58349"/>
        <dbReference type="ChEBI" id="CHEBI:456216"/>
        <dbReference type="EC" id="2.7.1.23"/>
    </reaction>
</comment>
<sequence>MEGSKTFPAINGWKKEDIVHQSDLLLVLGGDGTLLAAARVVGEHQLGRTKSIQPPPILGINLGNLGFLTEVQTSEIFDVLTRVLQGHYTTEERLMLMTRIIRHGQSITESHVLNDVVINQGSKARLVEFDIYMDSLFVTSLKGDGVIFSTPTGSTAYNLSAGGPIVYPEMEGIIMTPICPHTLTHRPLLLPDKIRLEILIKKGDSVIVTFDGQVDFPLVAGDLVEITRSPAMTTLVVSPDRNYFEVLRDKLKWGDRYQS</sequence>
<protein>
    <recommendedName>
        <fullName evidence="8">NAD kinase</fullName>
        <ecNumber evidence="8">2.7.1.23</ecNumber>
    </recommendedName>
    <alternativeName>
        <fullName evidence="8">ATP-dependent NAD kinase</fullName>
    </alternativeName>
</protein>
<dbReference type="FunFam" id="2.60.200.30:FF:000009">
    <property type="entry name" value="Poly(P)/ATP NAD kinase"/>
    <property type="match status" value="1"/>
</dbReference>
<evidence type="ECO:0000256" key="2">
    <source>
        <dbReference type="ARBA" id="ARBA00022741"/>
    </source>
</evidence>
<dbReference type="GO" id="GO:0003951">
    <property type="term" value="F:NAD+ kinase activity"/>
    <property type="evidence" value="ECO:0007669"/>
    <property type="project" value="UniProtKB-UniRule"/>
</dbReference>
<comment type="cofactor">
    <cofactor evidence="8">
        <name>a divalent metal cation</name>
        <dbReference type="ChEBI" id="CHEBI:60240"/>
    </cofactor>
</comment>
<feature type="active site" description="Proton acceptor" evidence="8">
    <location>
        <position position="31"/>
    </location>
</feature>
<dbReference type="Gene3D" id="3.40.50.10330">
    <property type="entry name" value="Probable inorganic polyphosphate/atp-NAD kinase, domain 1"/>
    <property type="match status" value="1"/>
</dbReference>
<feature type="binding site" evidence="8">
    <location>
        <position position="213"/>
    </location>
    <ligand>
        <name>NAD(+)</name>
        <dbReference type="ChEBI" id="CHEBI:57540"/>
    </ligand>
</feature>
<comment type="function">
    <text evidence="8">Involved in the regulation of the intracellular balance of NAD and NADP, and is a key enzyme in the biosynthesis of NADP. Catalyzes specifically the phosphorylation on 2'-hydroxyl of the adenosine moiety of NAD to yield NADP.</text>
</comment>
<dbReference type="InterPro" id="IPR002504">
    <property type="entry name" value="NADK"/>
</dbReference>
<keyword evidence="1 8" id="KW-0808">Transferase</keyword>
<comment type="caution">
    <text evidence="9">The sequence shown here is derived from an EMBL/GenBank/DDBJ whole genome shotgun (WGS) entry which is preliminary data.</text>
</comment>
<comment type="subcellular location">
    <subcellularLocation>
        <location evidence="8">Cytoplasm</location>
    </subcellularLocation>
</comment>
<dbReference type="HAMAP" id="MF_00361">
    <property type="entry name" value="NAD_kinase"/>
    <property type="match status" value="1"/>
</dbReference>
<comment type="caution">
    <text evidence="8">Lacks conserved residue(s) required for the propagation of feature annotation.</text>
</comment>
<feature type="binding site" evidence="8">
    <location>
        <position position="142"/>
    </location>
    <ligand>
        <name>NAD(+)</name>
        <dbReference type="ChEBI" id="CHEBI:57540"/>
    </ligand>
</feature>
<evidence type="ECO:0000256" key="5">
    <source>
        <dbReference type="ARBA" id="ARBA00022857"/>
    </source>
</evidence>
<dbReference type="InterPro" id="IPR017437">
    <property type="entry name" value="ATP-NAD_kinase_PpnK-typ_C"/>
</dbReference>
<dbReference type="InterPro" id="IPR016064">
    <property type="entry name" value="NAD/diacylglycerol_kinase_sf"/>
</dbReference>
<dbReference type="GO" id="GO:0019674">
    <property type="term" value="P:NAD+ metabolic process"/>
    <property type="evidence" value="ECO:0007669"/>
    <property type="project" value="InterPro"/>
</dbReference>
<dbReference type="GO" id="GO:0005737">
    <property type="term" value="C:cytoplasm"/>
    <property type="evidence" value="ECO:0007669"/>
    <property type="project" value="UniProtKB-SubCell"/>
</dbReference>
<proteinExistence type="inferred from homology"/>
<dbReference type="GO" id="GO:0046872">
    <property type="term" value="F:metal ion binding"/>
    <property type="evidence" value="ECO:0007669"/>
    <property type="project" value="UniProtKB-UniRule"/>
</dbReference>
<evidence type="ECO:0000256" key="4">
    <source>
        <dbReference type="ARBA" id="ARBA00022840"/>
    </source>
</evidence>
<feature type="binding site" evidence="8">
    <location>
        <begin position="114"/>
        <end position="115"/>
    </location>
    <ligand>
        <name>NAD(+)</name>
        <dbReference type="ChEBI" id="CHEBI:57540"/>
    </ligand>
</feature>
<evidence type="ECO:0000256" key="1">
    <source>
        <dbReference type="ARBA" id="ARBA00022679"/>
    </source>
</evidence>
<dbReference type="EMBL" id="DTMM01000115">
    <property type="protein sequence ID" value="HFT93470.1"/>
    <property type="molecule type" value="Genomic_DNA"/>
</dbReference>
<feature type="binding site" evidence="8">
    <location>
        <begin position="155"/>
        <end position="160"/>
    </location>
    <ligand>
        <name>NAD(+)</name>
        <dbReference type="ChEBI" id="CHEBI:57540"/>
    </ligand>
</feature>
<organism evidence="9">
    <name type="scientific">Leptospirillum ferriphilum</name>
    <dbReference type="NCBI Taxonomy" id="178606"/>
    <lineage>
        <taxon>Bacteria</taxon>
        <taxon>Pseudomonadati</taxon>
        <taxon>Nitrospirota</taxon>
        <taxon>Nitrospiria</taxon>
        <taxon>Nitrospirales</taxon>
        <taxon>Nitrospiraceae</taxon>
        <taxon>Leptospirillum</taxon>
    </lineage>
</organism>
<evidence type="ECO:0000256" key="6">
    <source>
        <dbReference type="ARBA" id="ARBA00023027"/>
    </source>
</evidence>
<feature type="binding site" evidence="8">
    <location>
        <begin position="31"/>
        <end position="32"/>
    </location>
    <ligand>
        <name>NAD(+)</name>
        <dbReference type="ChEBI" id="CHEBI:57540"/>
    </ligand>
</feature>
<reference evidence="9" key="1">
    <citation type="journal article" date="2020" name="mSystems">
        <title>Genome- and Community-Level Interaction Insights into Carbon Utilization and Element Cycling Functions of Hydrothermarchaeota in Hydrothermal Sediment.</title>
        <authorList>
            <person name="Zhou Z."/>
            <person name="Liu Y."/>
            <person name="Xu W."/>
            <person name="Pan J."/>
            <person name="Luo Z.H."/>
            <person name="Li M."/>
        </authorList>
    </citation>
    <scope>NUCLEOTIDE SEQUENCE [LARGE SCALE GENOMIC DNA]</scope>
    <source>
        <strain evidence="9">SpSt-902</strain>
    </source>
</reference>
<gene>
    <name evidence="8" type="primary">nadK</name>
    <name evidence="9" type="ORF">ENX03_05930</name>
</gene>
<keyword evidence="4 8" id="KW-0067">ATP-binding</keyword>
<dbReference type="AlphaFoldDB" id="A0A7C3QS29"/>
<feature type="binding site" evidence="8">
    <location>
        <position position="125"/>
    </location>
    <ligand>
        <name>NAD(+)</name>
        <dbReference type="ChEBI" id="CHEBI:57540"/>
    </ligand>
</feature>
<dbReference type="GO" id="GO:0006741">
    <property type="term" value="P:NADP+ biosynthetic process"/>
    <property type="evidence" value="ECO:0007669"/>
    <property type="project" value="UniProtKB-UniRule"/>
</dbReference>
<dbReference type="InterPro" id="IPR017438">
    <property type="entry name" value="ATP-NAD_kinase_N"/>
</dbReference>
<dbReference type="SUPFAM" id="SSF111331">
    <property type="entry name" value="NAD kinase/diacylglycerol kinase-like"/>
    <property type="match status" value="1"/>
</dbReference>
<dbReference type="PANTHER" id="PTHR20275:SF0">
    <property type="entry name" value="NAD KINASE"/>
    <property type="match status" value="1"/>
</dbReference>
<keyword evidence="8" id="KW-0963">Cytoplasm</keyword>
<evidence type="ECO:0000256" key="7">
    <source>
        <dbReference type="ARBA" id="ARBA00047925"/>
    </source>
</evidence>
<dbReference type="PANTHER" id="PTHR20275">
    <property type="entry name" value="NAD KINASE"/>
    <property type="match status" value="1"/>
</dbReference>
<dbReference type="Pfam" id="PF01513">
    <property type="entry name" value="NAD_kinase"/>
    <property type="match status" value="1"/>
</dbReference>
<dbReference type="GO" id="GO:0051287">
    <property type="term" value="F:NAD binding"/>
    <property type="evidence" value="ECO:0007669"/>
    <property type="project" value="UniProtKB-ARBA"/>
</dbReference>
<accession>A0A7C3QS29</accession>
<evidence type="ECO:0000256" key="8">
    <source>
        <dbReference type="HAMAP-Rule" id="MF_00361"/>
    </source>
</evidence>
<dbReference type="GO" id="GO:0005524">
    <property type="term" value="F:ATP binding"/>
    <property type="evidence" value="ECO:0007669"/>
    <property type="project" value="UniProtKB-KW"/>
</dbReference>
<keyword evidence="2 8" id="KW-0547">Nucleotide-binding</keyword>
<keyword evidence="5 8" id="KW-0521">NADP</keyword>
<evidence type="ECO:0000256" key="3">
    <source>
        <dbReference type="ARBA" id="ARBA00022777"/>
    </source>
</evidence>
<dbReference type="EC" id="2.7.1.23" evidence="8"/>
<comment type="similarity">
    <text evidence="8">Belongs to the NAD kinase family.</text>
</comment>
<feature type="binding site" evidence="8">
    <location>
        <position position="144"/>
    </location>
    <ligand>
        <name>NAD(+)</name>
        <dbReference type="ChEBI" id="CHEBI:57540"/>
    </ligand>
</feature>
<evidence type="ECO:0000313" key="9">
    <source>
        <dbReference type="EMBL" id="HFT93470.1"/>
    </source>
</evidence>